<sequence>MAGADMDDAWEEEFIKYHDAIQKARGQAQKRLQHFVDIRDAHAFKLFKAAFWKWVRLVKDMRPISKEYNNERMRELKIFVRRLRSKMDKKSEQLSTWFLATELQDLDLQKMGEHFAEMRQWMHFAEEVEQVFQSWVFEESMELFQEWTGSASTV</sequence>
<protein>
    <submittedName>
        <fullName evidence="1">Uncharacterized protein</fullName>
    </submittedName>
</protein>
<accession>A0AA39CUY4</accession>
<keyword evidence="2" id="KW-1185">Reference proteome</keyword>
<evidence type="ECO:0000313" key="1">
    <source>
        <dbReference type="EMBL" id="KAJ9627539.1"/>
    </source>
</evidence>
<reference evidence="1" key="1">
    <citation type="submission" date="2022-10" db="EMBL/GenBank/DDBJ databases">
        <title>Culturing micro-colonial fungi from biological soil crusts in the Mojave desert and describing Neophaeococcomyces mojavensis, and introducing the new genera and species Taxawa tesnikishii.</title>
        <authorList>
            <person name="Kurbessoian T."/>
            <person name="Stajich J.E."/>
        </authorList>
    </citation>
    <scope>NUCLEOTIDE SEQUENCE</scope>
    <source>
        <strain evidence="1">TK_35</strain>
    </source>
</reference>
<name>A0AA39CUY4_9EURO</name>
<dbReference type="Proteomes" id="UP001172681">
    <property type="component" value="Unassembled WGS sequence"/>
</dbReference>
<evidence type="ECO:0000313" key="2">
    <source>
        <dbReference type="Proteomes" id="UP001172681"/>
    </source>
</evidence>
<dbReference type="EMBL" id="JAPDRN010000076">
    <property type="protein sequence ID" value="KAJ9627539.1"/>
    <property type="molecule type" value="Genomic_DNA"/>
</dbReference>
<dbReference type="AlphaFoldDB" id="A0AA39CUY4"/>
<proteinExistence type="predicted"/>
<organism evidence="1 2">
    <name type="scientific">Knufia peltigerae</name>
    <dbReference type="NCBI Taxonomy" id="1002370"/>
    <lineage>
        <taxon>Eukaryota</taxon>
        <taxon>Fungi</taxon>
        <taxon>Dikarya</taxon>
        <taxon>Ascomycota</taxon>
        <taxon>Pezizomycotina</taxon>
        <taxon>Eurotiomycetes</taxon>
        <taxon>Chaetothyriomycetidae</taxon>
        <taxon>Chaetothyriales</taxon>
        <taxon>Trichomeriaceae</taxon>
        <taxon>Knufia</taxon>
    </lineage>
</organism>
<comment type="caution">
    <text evidence="1">The sequence shown here is derived from an EMBL/GenBank/DDBJ whole genome shotgun (WGS) entry which is preliminary data.</text>
</comment>
<gene>
    <name evidence="1" type="ORF">H2204_009578</name>
</gene>